<keyword evidence="9 10" id="KW-0807">Transducer</keyword>
<keyword evidence="12" id="KW-1185">Reference proteome</keyword>
<keyword evidence="2" id="KW-1003">Cell membrane</keyword>
<organism evidence="11 12">
    <name type="scientific">Nasonia vitripennis</name>
    <name type="common">Parasitic wasp</name>
    <dbReference type="NCBI Taxonomy" id="7425"/>
    <lineage>
        <taxon>Eukaryota</taxon>
        <taxon>Metazoa</taxon>
        <taxon>Ecdysozoa</taxon>
        <taxon>Arthropoda</taxon>
        <taxon>Hexapoda</taxon>
        <taxon>Insecta</taxon>
        <taxon>Pterygota</taxon>
        <taxon>Neoptera</taxon>
        <taxon>Endopterygota</taxon>
        <taxon>Hymenoptera</taxon>
        <taxon>Apocrita</taxon>
        <taxon>Proctotrupomorpha</taxon>
        <taxon>Chalcidoidea</taxon>
        <taxon>Pteromalidae</taxon>
        <taxon>Pteromalinae</taxon>
        <taxon>Nasonia</taxon>
    </lineage>
</organism>
<feature type="transmembrane region" description="Helical" evidence="10">
    <location>
        <begin position="75"/>
        <end position="99"/>
    </location>
</feature>
<dbReference type="AlphaFoldDB" id="A0A7M7PUR4"/>
<evidence type="ECO:0000313" key="12">
    <source>
        <dbReference type="Proteomes" id="UP000002358"/>
    </source>
</evidence>
<evidence type="ECO:0000256" key="4">
    <source>
        <dbReference type="ARBA" id="ARBA00022692"/>
    </source>
</evidence>
<comment type="similarity">
    <text evidence="10">Belongs to the insect chemoreceptor superfamily. Heteromeric odorant receptor channel (TC 1.A.69) family.</text>
</comment>
<dbReference type="GO" id="GO:0005549">
    <property type="term" value="F:odorant binding"/>
    <property type="evidence" value="ECO:0007669"/>
    <property type="project" value="InterPro"/>
</dbReference>
<dbReference type="KEGG" id="nvi:107981895"/>
<evidence type="ECO:0000256" key="2">
    <source>
        <dbReference type="ARBA" id="ARBA00022475"/>
    </source>
</evidence>
<comment type="subcellular location">
    <subcellularLocation>
        <location evidence="1 10">Cell membrane</location>
        <topology evidence="1 10">Multi-pass membrane protein</topology>
    </subcellularLocation>
</comment>
<feature type="transmembrane region" description="Helical" evidence="10">
    <location>
        <begin position="286"/>
        <end position="305"/>
    </location>
</feature>
<comment type="caution">
    <text evidence="10">Lacks conserved residue(s) required for the propagation of feature annotation.</text>
</comment>
<dbReference type="PANTHER" id="PTHR21137:SF35">
    <property type="entry name" value="ODORANT RECEPTOR 19A-RELATED"/>
    <property type="match status" value="1"/>
</dbReference>
<name>A0A7M7PUR4_NASVI</name>
<keyword evidence="6 10" id="KW-1133">Transmembrane helix</keyword>
<evidence type="ECO:0000256" key="7">
    <source>
        <dbReference type="ARBA" id="ARBA00023136"/>
    </source>
</evidence>
<keyword evidence="4 10" id="KW-0812">Transmembrane</keyword>
<keyword evidence="3 10" id="KW-0716">Sensory transduction</keyword>
<dbReference type="InParanoid" id="A0A7M7PUR4"/>
<keyword evidence="5 10" id="KW-0552">Olfaction</keyword>
<evidence type="ECO:0000313" key="11">
    <source>
        <dbReference type="EnsemblMetazoa" id="XP_031776906"/>
    </source>
</evidence>
<keyword evidence="7 10" id="KW-0472">Membrane</keyword>
<dbReference type="OrthoDB" id="7700178at2759"/>
<dbReference type="EnsemblMetazoa" id="XM_031921046">
    <property type="protein sequence ID" value="XP_031776906"/>
    <property type="gene ID" value="LOC107981895"/>
</dbReference>
<feature type="transmembrane region" description="Helical" evidence="10">
    <location>
        <begin position="50"/>
        <end position="69"/>
    </location>
</feature>
<dbReference type="Pfam" id="PF02949">
    <property type="entry name" value="7tm_6"/>
    <property type="match status" value="1"/>
</dbReference>
<proteinExistence type="inferred from homology"/>
<evidence type="ECO:0000256" key="1">
    <source>
        <dbReference type="ARBA" id="ARBA00004651"/>
    </source>
</evidence>
<evidence type="ECO:0000256" key="3">
    <source>
        <dbReference type="ARBA" id="ARBA00022606"/>
    </source>
</evidence>
<dbReference type="GeneID" id="107981895"/>
<feature type="transmembrane region" description="Helical" evidence="10">
    <location>
        <begin position="311"/>
        <end position="330"/>
    </location>
</feature>
<dbReference type="GO" id="GO:0004984">
    <property type="term" value="F:olfactory receptor activity"/>
    <property type="evidence" value="ECO:0007669"/>
    <property type="project" value="InterPro"/>
</dbReference>
<reference evidence="11" key="1">
    <citation type="submission" date="2021-01" db="UniProtKB">
        <authorList>
            <consortium name="EnsemblMetazoa"/>
        </authorList>
    </citation>
    <scope>IDENTIFICATION</scope>
</reference>
<dbReference type="Proteomes" id="UP000002358">
    <property type="component" value="Chromosome 1"/>
</dbReference>
<dbReference type="PANTHER" id="PTHR21137">
    <property type="entry name" value="ODORANT RECEPTOR"/>
    <property type="match status" value="1"/>
</dbReference>
<feature type="transmembrane region" description="Helical" evidence="10">
    <location>
        <begin position="193"/>
        <end position="214"/>
    </location>
</feature>
<dbReference type="RefSeq" id="XP_031776906.1">
    <property type="nucleotide sequence ID" value="XM_031921046.2"/>
</dbReference>
<evidence type="ECO:0000256" key="6">
    <source>
        <dbReference type="ARBA" id="ARBA00022989"/>
    </source>
</evidence>
<evidence type="ECO:0000256" key="9">
    <source>
        <dbReference type="ARBA" id="ARBA00023224"/>
    </source>
</evidence>
<accession>A0A7M7PUR4</accession>
<evidence type="ECO:0000256" key="8">
    <source>
        <dbReference type="ARBA" id="ARBA00023170"/>
    </source>
</evidence>
<sequence>MEFNIEIKKKSELKEEDIFSNKYCIFNKKLLKIIGFWPYQSTWVKRAMRIFIIVSICSIMVPQVIKAYQEWYVEIVNLAIIIECVSSIIVYAAILARLAMLVVQESKMRYIYEEITRDWEEINDSGERAVLQRFCNIGRKLSIFYFVYCHLTVFILTWTSALGPMIINKILNTTYKKSLCIYVEYFVDEDKNFYYIFSHVYICAVVATFLFTTFDSTFVLIVQHTIGLLKVLKYQLNQLYKIFDWSKCSRKDDMIIHNNVKSCIKIHVKALEFIQFIDSTYDTYHCFLYSLVLSGLSIFTIDIILNKDDFFILLRLVPCLAAVIVYIFYFNWPGQKIIEINDEIFTTIYLTNWYSFPLRTQKLMKFMFLRSADHIFIKASIFEMSFKTCSIIMKTALSYITVFISLL</sequence>
<dbReference type="SMR" id="A0A7M7PUR4"/>
<evidence type="ECO:0000256" key="5">
    <source>
        <dbReference type="ARBA" id="ARBA00022725"/>
    </source>
</evidence>
<keyword evidence="8 10" id="KW-0675">Receptor</keyword>
<evidence type="ECO:0000256" key="10">
    <source>
        <dbReference type="RuleBase" id="RU351113"/>
    </source>
</evidence>
<dbReference type="GO" id="GO:0005886">
    <property type="term" value="C:plasma membrane"/>
    <property type="evidence" value="ECO:0007669"/>
    <property type="project" value="UniProtKB-SubCell"/>
</dbReference>
<protein>
    <recommendedName>
        <fullName evidence="10">Odorant receptor</fullName>
    </recommendedName>
</protein>
<dbReference type="InterPro" id="IPR004117">
    <property type="entry name" value="7tm6_olfct_rcpt"/>
</dbReference>
<dbReference type="GO" id="GO:0007165">
    <property type="term" value="P:signal transduction"/>
    <property type="evidence" value="ECO:0007669"/>
    <property type="project" value="UniProtKB-KW"/>
</dbReference>
<feature type="transmembrane region" description="Helical" evidence="10">
    <location>
        <begin position="143"/>
        <end position="167"/>
    </location>
</feature>